<dbReference type="InterPro" id="IPR011042">
    <property type="entry name" value="6-blade_b-propeller_TolB-like"/>
</dbReference>
<accession>A0ABP6T6R2</accession>
<evidence type="ECO:0000313" key="4">
    <source>
        <dbReference type="Proteomes" id="UP001501676"/>
    </source>
</evidence>
<evidence type="ECO:0000256" key="1">
    <source>
        <dbReference type="ARBA" id="ARBA00022737"/>
    </source>
</evidence>
<keyword evidence="4" id="KW-1185">Reference proteome</keyword>
<dbReference type="SUPFAM" id="SSF52833">
    <property type="entry name" value="Thioredoxin-like"/>
    <property type="match status" value="1"/>
</dbReference>
<name>A0ABP6T6R2_9ACTN</name>
<dbReference type="CDD" id="cd14951">
    <property type="entry name" value="NHL-2_like"/>
    <property type="match status" value="1"/>
</dbReference>
<dbReference type="InterPro" id="IPR001258">
    <property type="entry name" value="NHL_repeat"/>
</dbReference>
<feature type="domain" description="Thioredoxin" evidence="2">
    <location>
        <begin position="1"/>
        <end position="153"/>
    </location>
</feature>
<dbReference type="SUPFAM" id="SSF101898">
    <property type="entry name" value="NHL repeat"/>
    <property type="match status" value="1"/>
</dbReference>
<reference evidence="4" key="1">
    <citation type="journal article" date="2019" name="Int. J. Syst. Evol. Microbiol.">
        <title>The Global Catalogue of Microorganisms (GCM) 10K type strain sequencing project: providing services to taxonomists for standard genome sequencing and annotation.</title>
        <authorList>
            <consortium name="The Broad Institute Genomics Platform"/>
            <consortium name="The Broad Institute Genome Sequencing Center for Infectious Disease"/>
            <person name="Wu L."/>
            <person name="Ma J."/>
        </authorList>
    </citation>
    <scope>NUCLEOTIDE SEQUENCE [LARGE SCALE GENOMIC DNA]</scope>
    <source>
        <strain evidence="4">JCM 9458</strain>
    </source>
</reference>
<dbReference type="Pfam" id="PF00578">
    <property type="entry name" value="AhpC-TSA"/>
    <property type="match status" value="1"/>
</dbReference>
<dbReference type="Gene3D" id="2.120.10.30">
    <property type="entry name" value="TolB, C-terminal domain"/>
    <property type="match status" value="2"/>
</dbReference>
<dbReference type="Proteomes" id="UP001501676">
    <property type="component" value="Unassembled WGS sequence"/>
</dbReference>
<dbReference type="PROSITE" id="PS51352">
    <property type="entry name" value="THIOREDOXIN_2"/>
    <property type="match status" value="1"/>
</dbReference>
<dbReference type="InterPro" id="IPR000866">
    <property type="entry name" value="AhpC/TSA"/>
</dbReference>
<dbReference type="Pfam" id="PF01436">
    <property type="entry name" value="NHL"/>
    <property type="match status" value="1"/>
</dbReference>
<dbReference type="InterPro" id="IPR036249">
    <property type="entry name" value="Thioredoxin-like_sf"/>
</dbReference>
<evidence type="ECO:0000259" key="2">
    <source>
        <dbReference type="PROSITE" id="PS51352"/>
    </source>
</evidence>
<sequence length="626" mass="66199">MTATDSARRFRVRAPELQGRGWLNTGGRDLSLADLRGRIVLLDFWTFCCINCLHVIDELRPVEEEFGDQLVVVGVHSPKFEHERDPGALAAAVERYDVPHPVLDDPDLLTWQQYAARAWPTLAVVDPEGYLVASMSGEGHAEGLRRLIRDLVEEHTAKGTLRTDGVLPTPAARADTELRFPGKIALLPGGSFLVSDSAHHSVVELAADGETVLRRIGSGARGSVDGDAETARFAEPQGVCVLPPAIAEQVGYDVVVADTVNHQLRAVSLADGTVRTVAGTGETWRGAPGDPVDVPADPLAARLSSPWDVTWYDPAGAVVVAMAGTHQLWTFDPVAGALAVFAGTTVESLRDGALDQAWFAQPSGLAADGDKLWVADSESSALRWIEDGEVHTAVGKGLFDFGAMDGPAADALFQHPLGVAVLPDGSIAVCDTYNNAIRRYDPVTAEVSTLTTGVAEPSGAVVADGTLVVVESAAHRIVRPVPPGAMQSVAQVSGSRHRTKRPPVELSPGPVRVEVVFEPPAGQKLDDRYGPSTRLEISANPPGVLLDGLGVSTDLERRIVLAAAQEEAEPSADGDGVLQVIAHAASCDVEGPNPACHLSRQDWGIPIRLVPGAPSELVLMLRGVTP</sequence>
<protein>
    <submittedName>
        <fullName evidence="3">Thioredoxin-like domain-containing protein</fullName>
    </submittedName>
</protein>
<dbReference type="PANTHER" id="PTHR46388">
    <property type="entry name" value="NHL REPEAT-CONTAINING PROTEIN 2"/>
    <property type="match status" value="1"/>
</dbReference>
<dbReference type="RefSeq" id="WP_345731773.1">
    <property type="nucleotide sequence ID" value="NZ_BAAAYN010000044.1"/>
</dbReference>
<proteinExistence type="predicted"/>
<comment type="caution">
    <text evidence="3">The sequence shown here is derived from an EMBL/GenBank/DDBJ whole genome shotgun (WGS) entry which is preliminary data.</text>
</comment>
<dbReference type="InterPro" id="IPR045302">
    <property type="entry name" value="NHL2_NHL_rpt_dom"/>
</dbReference>
<organism evidence="3 4">
    <name type="scientific">Cryptosporangium minutisporangium</name>
    <dbReference type="NCBI Taxonomy" id="113569"/>
    <lineage>
        <taxon>Bacteria</taxon>
        <taxon>Bacillati</taxon>
        <taxon>Actinomycetota</taxon>
        <taxon>Actinomycetes</taxon>
        <taxon>Cryptosporangiales</taxon>
        <taxon>Cryptosporangiaceae</taxon>
        <taxon>Cryptosporangium</taxon>
    </lineage>
</organism>
<evidence type="ECO:0000313" key="3">
    <source>
        <dbReference type="EMBL" id="GAA3394020.1"/>
    </source>
</evidence>
<dbReference type="Gene3D" id="3.40.30.10">
    <property type="entry name" value="Glutaredoxin"/>
    <property type="match status" value="1"/>
</dbReference>
<keyword evidence="1" id="KW-0677">Repeat</keyword>
<dbReference type="EMBL" id="BAAAYN010000044">
    <property type="protein sequence ID" value="GAA3394020.1"/>
    <property type="molecule type" value="Genomic_DNA"/>
</dbReference>
<dbReference type="PANTHER" id="PTHR46388:SF2">
    <property type="entry name" value="NHL REPEAT-CONTAINING PROTEIN 2"/>
    <property type="match status" value="1"/>
</dbReference>
<gene>
    <name evidence="3" type="ORF">GCM10020369_61850</name>
</gene>
<dbReference type="InterPro" id="IPR013766">
    <property type="entry name" value="Thioredoxin_domain"/>
</dbReference>